<proteinExistence type="predicted"/>
<dbReference type="AlphaFoldDB" id="A0A3N0XEH1"/>
<organism evidence="1 2">
    <name type="scientific">Anabarilius grahami</name>
    <name type="common">Kanglang fish</name>
    <name type="synonym">Barilius grahami</name>
    <dbReference type="NCBI Taxonomy" id="495550"/>
    <lineage>
        <taxon>Eukaryota</taxon>
        <taxon>Metazoa</taxon>
        <taxon>Chordata</taxon>
        <taxon>Craniata</taxon>
        <taxon>Vertebrata</taxon>
        <taxon>Euteleostomi</taxon>
        <taxon>Actinopterygii</taxon>
        <taxon>Neopterygii</taxon>
        <taxon>Teleostei</taxon>
        <taxon>Ostariophysi</taxon>
        <taxon>Cypriniformes</taxon>
        <taxon>Xenocyprididae</taxon>
        <taxon>Xenocypridinae</taxon>
        <taxon>Xenocypridinae incertae sedis</taxon>
        <taxon>Anabarilius</taxon>
    </lineage>
</organism>
<keyword evidence="2" id="KW-1185">Reference proteome</keyword>
<evidence type="ECO:0000313" key="1">
    <source>
        <dbReference type="EMBL" id="ROI15754.1"/>
    </source>
</evidence>
<evidence type="ECO:0000313" key="2">
    <source>
        <dbReference type="Proteomes" id="UP000281406"/>
    </source>
</evidence>
<gene>
    <name evidence="1" type="ORF">DPX16_16183</name>
</gene>
<dbReference type="Proteomes" id="UP000281406">
    <property type="component" value="Unassembled WGS sequence"/>
</dbReference>
<protein>
    <submittedName>
        <fullName evidence="1">Uncharacterized protein</fullName>
    </submittedName>
</protein>
<sequence>MLGVNHSGTGYGHVRSGMCAAVEASPSAQNEAHLSNCLQDLNAALLLRERGNQLFSMVGGGGAQEGPSGQHALSSLLAGKMCSGHRIGGTRVKVTAEYKQLEQVPSVRYTVLLNEISATYDDEQ</sequence>
<name>A0A3N0XEH1_ANAGA</name>
<dbReference type="EMBL" id="RJVU01078493">
    <property type="protein sequence ID" value="ROI15754.1"/>
    <property type="molecule type" value="Genomic_DNA"/>
</dbReference>
<reference evidence="1 2" key="1">
    <citation type="submission" date="2018-10" db="EMBL/GenBank/DDBJ databases">
        <title>Genome assembly for a Yunnan-Guizhou Plateau 3E fish, Anabarilius grahami (Regan), and its evolutionary and genetic applications.</title>
        <authorList>
            <person name="Jiang W."/>
        </authorList>
    </citation>
    <scope>NUCLEOTIDE SEQUENCE [LARGE SCALE GENOMIC DNA]</scope>
    <source>
        <strain evidence="1">AG-KIZ</strain>
        <tissue evidence="1">Muscle</tissue>
    </source>
</reference>
<accession>A0A3N0XEH1</accession>
<comment type="caution">
    <text evidence="1">The sequence shown here is derived from an EMBL/GenBank/DDBJ whole genome shotgun (WGS) entry which is preliminary data.</text>
</comment>